<dbReference type="RefSeq" id="WP_168975886.1">
    <property type="nucleotide sequence ID" value="NZ_JABAGO010000038.1"/>
</dbReference>
<organism evidence="1 2">
    <name type="scientific">Aneurinibacillus aneurinilyticus</name>
    <name type="common">Bacillus aneurinolyticus</name>
    <dbReference type="NCBI Taxonomy" id="1391"/>
    <lineage>
        <taxon>Bacteria</taxon>
        <taxon>Bacillati</taxon>
        <taxon>Bacillota</taxon>
        <taxon>Bacilli</taxon>
        <taxon>Bacillales</taxon>
        <taxon>Paenibacillaceae</taxon>
        <taxon>Aneurinibacillus group</taxon>
        <taxon>Aneurinibacillus</taxon>
    </lineage>
</organism>
<dbReference type="AlphaFoldDB" id="A0A848CZS9"/>
<sequence length="277" mass="30760">MRQVPPPSYEYDIQRLVAAYKRGISDILAELNRLDLTNMQRAHILAALKNISDILRGINEESAQWVNEVIPKTISDGIVNTIVALGVVETVEQAQKIVKFNRANKALTEAVIADTQSDLLAVTQNIDRKVRATVRQVAAESMRANYAKGINGRKAISRDILTGLREKLGNSVNTGIIDAAGRRWKPEVYVDMLVRTKTSFAHIESTTNEAVQRGAYYAQISSHSAKDACRGWEGRIVKLVADAPGDYPTLEYARSTNQVFHPRCRHVISPTRLPEGL</sequence>
<dbReference type="InterPro" id="IPR009319">
    <property type="entry name" value="Phage_A118_VSP1"/>
</dbReference>
<evidence type="ECO:0000313" key="2">
    <source>
        <dbReference type="Proteomes" id="UP000561326"/>
    </source>
</evidence>
<dbReference type="Proteomes" id="UP000561326">
    <property type="component" value="Unassembled WGS sequence"/>
</dbReference>
<name>A0A848CZS9_ANEAE</name>
<evidence type="ECO:0000313" key="1">
    <source>
        <dbReference type="EMBL" id="NMF00010.1"/>
    </source>
</evidence>
<dbReference type="EMBL" id="JABAGO010000038">
    <property type="protein sequence ID" value="NMF00010.1"/>
    <property type="molecule type" value="Genomic_DNA"/>
</dbReference>
<proteinExistence type="predicted"/>
<gene>
    <name evidence="1" type="ORF">HF838_17395</name>
</gene>
<protein>
    <submittedName>
        <fullName evidence="1">Minor capsid protein</fullName>
    </submittedName>
</protein>
<dbReference type="Pfam" id="PF06152">
    <property type="entry name" value="Phage_min_cap2"/>
    <property type="match status" value="1"/>
</dbReference>
<accession>A0A848CZS9</accession>
<comment type="caution">
    <text evidence="1">The sequence shown here is derived from an EMBL/GenBank/DDBJ whole genome shotgun (WGS) entry which is preliminary data.</text>
</comment>
<reference evidence="1 2" key="1">
    <citation type="submission" date="2020-04" db="EMBL/GenBank/DDBJ databases">
        <authorList>
            <person name="Hitch T.C.A."/>
            <person name="Wylensek D."/>
            <person name="Clavel T."/>
        </authorList>
    </citation>
    <scope>NUCLEOTIDE SEQUENCE [LARGE SCALE GENOMIC DNA]</scope>
    <source>
        <strain evidence="1 2">WB01_D5_05</strain>
    </source>
</reference>
<dbReference type="GO" id="GO:0005198">
    <property type="term" value="F:structural molecule activity"/>
    <property type="evidence" value="ECO:0007669"/>
    <property type="project" value="InterPro"/>
</dbReference>